<dbReference type="Proteomes" id="UP000077154">
    <property type="component" value="Unassembled WGS sequence"/>
</dbReference>
<protein>
    <submittedName>
        <fullName evidence="2">Uncharacterized protein</fullName>
    </submittedName>
</protein>
<dbReference type="GeneID" id="36288857"/>
<proteinExistence type="predicted"/>
<evidence type="ECO:0000313" key="2">
    <source>
        <dbReference type="EMBL" id="OAF57221.1"/>
    </source>
</evidence>
<feature type="region of interest" description="Disordered" evidence="1">
    <location>
        <begin position="86"/>
        <end position="107"/>
    </location>
</feature>
<dbReference type="EMBL" id="KV441401">
    <property type="protein sequence ID" value="OAF57221.1"/>
    <property type="molecule type" value="Genomic_DNA"/>
</dbReference>
<reference evidence="2" key="1">
    <citation type="submission" date="2016-03" db="EMBL/GenBank/DDBJ databases">
        <title>Updated assembly of Pseudogymnoascus destructans, the fungus causing white-nose syndrome of bats.</title>
        <authorList>
            <person name="Palmer J.M."/>
            <person name="Drees K.P."/>
            <person name="Foster J.T."/>
            <person name="Lindner D.L."/>
        </authorList>
    </citation>
    <scope>NUCLEOTIDE SEQUENCE [LARGE SCALE GENOMIC DNA]</scope>
    <source>
        <strain evidence="2">20631-21</strain>
    </source>
</reference>
<sequence length="107" mass="11605">MRGLASSDPGCWVVNGGCSGWMDLNIYKNRGCAAYPFVTAPHSDLQETKAVPVSAEELTLILGRRPAGIIDLIDGHMPISCNTLILQSPRDDNNDLTKPPDLEPRES</sequence>
<organism evidence="2">
    <name type="scientific">Pseudogymnoascus destructans</name>
    <dbReference type="NCBI Taxonomy" id="655981"/>
    <lineage>
        <taxon>Eukaryota</taxon>
        <taxon>Fungi</taxon>
        <taxon>Dikarya</taxon>
        <taxon>Ascomycota</taxon>
        <taxon>Pezizomycotina</taxon>
        <taxon>Leotiomycetes</taxon>
        <taxon>Thelebolales</taxon>
        <taxon>Thelebolaceae</taxon>
        <taxon>Pseudogymnoascus</taxon>
    </lineage>
</organism>
<feature type="compositionally biased region" description="Basic and acidic residues" evidence="1">
    <location>
        <begin position="89"/>
        <end position="107"/>
    </location>
</feature>
<accession>A0A177A7J3</accession>
<name>A0A177A7J3_9PEZI</name>
<evidence type="ECO:0000256" key="1">
    <source>
        <dbReference type="SAM" id="MobiDB-lite"/>
    </source>
</evidence>
<gene>
    <name evidence="2" type="ORF">VC83_05793</name>
</gene>
<dbReference type="AlphaFoldDB" id="A0A177A7J3"/>
<dbReference type="RefSeq" id="XP_024322511.1">
    <property type="nucleotide sequence ID" value="XM_024469407.1"/>
</dbReference>
<dbReference type="VEuPathDB" id="FungiDB:GMDG_07366"/>